<reference evidence="10" key="1">
    <citation type="submission" date="2006-10" db="EMBL/GenBank/DDBJ databases">
        <title>Complete sequence of Solibacter usitatus Ellin6076.</title>
        <authorList>
            <consortium name="US DOE Joint Genome Institute"/>
            <person name="Copeland A."/>
            <person name="Lucas S."/>
            <person name="Lapidus A."/>
            <person name="Barry K."/>
            <person name="Detter J.C."/>
            <person name="Glavina del Rio T."/>
            <person name="Hammon N."/>
            <person name="Israni S."/>
            <person name="Dalin E."/>
            <person name="Tice H."/>
            <person name="Pitluck S."/>
            <person name="Thompson L.S."/>
            <person name="Brettin T."/>
            <person name="Bruce D."/>
            <person name="Han C."/>
            <person name="Tapia R."/>
            <person name="Gilna P."/>
            <person name="Schmutz J."/>
            <person name="Larimer F."/>
            <person name="Land M."/>
            <person name="Hauser L."/>
            <person name="Kyrpides N."/>
            <person name="Mikhailova N."/>
            <person name="Janssen P.H."/>
            <person name="Kuske C.R."/>
            <person name="Richardson P."/>
        </authorList>
    </citation>
    <scope>NUCLEOTIDE SEQUENCE</scope>
    <source>
        <strain evidence="10">Ellin6076</strain>
    </source>
</reference>
<keyword evidence="4" id="KW-0479">Metal-binding</keyword>
<evidence type="ECO:0000256" key="3">
    <source>
        <dbReference type="ARBA" id="ARBA00022670"/>
    </source>
</evidence>
<dbReference type="PROSITE" id="PS51885">
    <property type="entry name" value="NEPRILYSIN"/>
    <property type="match status" value="1"/>
</dbReference>
<gene>
    <name evidence="10" type="ordered locus">Acid_3743</name>
</gene>
<evidence type="ECO:0000256" key="7">
    <source>
        <dbReference type="ARBA" id="ARBA00023049"/>
    </source>
</evidence>
<dbReference type="KEGG" id="sus:Acid_3743"/>
<keyword evidence="7" id="KW-0482">Metalloprotease</keyword>
<dbReference type="STRING" id="234267.Acid_3743"/>
<dbReference type="InParanoid" id="Q01NB2"/>
<dbReference type="InterPro" id="IPR018497">
    <property type="entry name" value="Peptidase_M13_C"/>
</dbReference>
<dbReference type="InterPro" id="IPR024079">
    <property type="entry name" value="MetalloPept_cat_dom_sf"/>
</dbReference>
<feature type="domain" description="Peptidase M13 C-terminal" evidence="8">
    <location>
        <begin position="498"/>
        <end position="698"/>
    </location>
</feature>
<keyword evidence="3" id="KW-0645">Protease</keyword>
<comment type="similarity">
    <text evidence="2">Belongs to the peptidase M13 family.</text>
</comment>
<dbReference type="Pfam" id="PF01431">
    <property type="entry name" value="Peptidase_M13"/>
    <property type="match status" value="1"/>
</dbReference>
<comment type="cofactor">
    <cofactor evidence="1">
        <name>Zn(2+)</name>
        <dbReference type="ChEBI" id="CHEBI:29105"/>
    </cofactor>
</comment>
<evidence type="ECO:0000256" key="4">
    <source>
        <dbReference type="ARBA" id="ARBA00022723"/>
    </source>
</evidence>
<dbReference type="EC" id="3.4.24.71" evidence="10"/>
<dbReference type="CDD" id="cd08662">
    <property type="entry name" value="M13"/>
    <property type="match status" value="1"/>
</dbReference>
<dbReference type="Gene3D" id="3.40.390.10">
    <property type="entry name" value="Collagenase (Catalytic Domain)"/>
    <property type="match status" value="1"/>
</dbReference>
<dbReference type="AlphaFoldDB" id="Q01NB2"/>
<protein>
    <submittedName>
        <fullName evidence="10">Endothelin-converting enzyme 1</fullName>
        <ecNumber evidence="10">3.4.24.71</ecNumber>
    </submittedName>
</protein>
<evidence type="ECO:0000256" key="1">
    <source>
        <dbReference type="ARBA" id="ARBA00001947"/>
    </source>
</evidence>
<proteinExistence type="inferred from homology"/>
<evidence type="ECO:0000313" key="10">
    <source>
        <dbReference type="EMBL" id="ABJ84714.1"/>
    </source>
</evidence>
<dbReference type="eggNOG" id="COG3590">
    <property type="taxonomic scope" value="Bacteria"/>
</dbReference>
<evidence type="ECO:0000256" key="5">
    <source>
        <dbReference type="ARBA" id="ARBA00022801"/>
    </source>
</evidence>
<dbReference type="InterPro" id="IPR008753">
    <property type="entry name" value="Peptidase_M13_N"/>
</dbReference>
<dbReference type="GO" id="GO:0004222">
    <property type="term" value="F:metalloendopeptidase activity"/>
    <property type="evidence" value="ECO:0007669"/>
    <property type="project" value="UniProtKB-EC"/>
</dbReference>
<dbReference type="InterPro" id="IPR000718">
    <property type="entry name" value="Peptidase_M13"/>
</dbReference>
<dbReference type="HOGENOM" id="CLU_006187_7_2_0"/>
<dbReference type="GO" id="GO:0016485">
    <property type="term" value="P:protein processing"/>
    <property type="evidence" value="ECO:0007669"/>
    <property type="project" value="TreeGrafter"/>
</dbReference>
<evidence type="ECO:0000259" key="8">
    <source>
        <dbReference type="Pfam" id="PF01431"/>
    </source>
</evidence>
<dbReference type="GO" id="GO:0005886">
    <property type="term" value="C:plasma membrane"/>
    <property type="evidence" value="ECO:0007669"/>
    <property type="project" value="TreeGrafter"/>
</dbReference>
<keyword evidence="5 10" id="KW-0378">Hydrolase</keyword>
<dbReference type="InterPro" id="IPR042089">
    <property type="entry name" value="Peptidase_M13_dom_2"/>
</dbReference>
<dbReference type="EMBL" id="CP000473">
    <property type="protein sequence ID" value="ABJ84714.1"/>
    <property type="molecule type" value="Genomic_DNA"/>
</dbReference>
<accession>Q01NB2</accession>
<dbReference type="SUPFAM" id="SSF55486">
    <property type="entry name" value="Metalloproteases ('zincins'), catalytic domain"/>
    <property type="match status" value="1"/>
</dbReference>
<dbReference type="PANTHER" id="PTHR11733:SF167">
    <property type="entry name" value="FI17812P1-RELATED"/>
    <property type="match status" value="1"/>
</dbReference>
<feature type="domain" description="Peptidase M13 N-terminal" evidence="9">
    <location>
        <begin position="64"/>
        <end position="445"/>
    </location>
</feature>
<organism evidence="10">
    <name type="scientific">Solibacter usitatus (strain Ellin6076)</name>
    <dbReference type="NCBI Taxonomy" id="234267"/>
    <lineage>
        <taxon>Bacteria</taxon>
        <taxon>Pseudomonadati</taxon>
        <taxon>Acidobacteriota</taxon>
        <taxon>Terriglobia</taxon>
        <taxon>Bryobacterales</taxon>
        <taxon>Solibacteraceae</taxon>
        <taxon>Candidatus Solibacter</taxon>
    </lineage>
</organism>
<keyword evidence="6" id="KW-0862">Zinc</keyword>
<evidence type="ECO:0000256" key="2">
    <source>
        <dbReference type="ARBA" id="ARBA00007357"/>
    </source>
</evidence>
<name>Q01NB2_SOLUE</name>
<dbReference type="Pfam" id="PF05649">
    <property type="entry name" value="Peptidase_M13_N"/>
    <property type="match status" value="1"/>
</dbReference>
<dbReference type="PANTHER" id="PTHR11733">
    <property type="entry name" value="ZINC METALLOPROTEASE FAMILY M13 NEPRILYSIN-RELATED"/>
    <property type="match status" value="1"/>
</dbReference>
<evidence type="ECO:0000259" key="9">
    <source>
        <dbReference type="Pfam" id="PF05649"/>
    </source>
</evidence>
<evidence type="ECO:0000256" key="6">
    <source>
        <dbReference type="ARBA" id="ARBA00022833"/>
    </source>
</evidence>
<sequence length="699" mass="78304">MLSLRPHCYPTHTARPAWYSAGVKRYLLILACTFAPLRGQDRPLASLPYTPSLEPKFIDRAVDPCVDFFRFSCGNWNQLNPMPPDQSGWSVYQKVAQENQQFLWGVLEQAAKGGAARAANQQKIGDFFAACMDEAAVERAGADPLKPDFESIAALTSLKDLPAALGRLHLRSARSNALFGFGSSPDFADSEREIAFATAGGLGLPDRDYYTKDDPKSVETRAKYVEHVARMFELLGDSAAIAKQNAATVMEIETALAKASLTAVDLRDPYKQFHKVTRAKLQEMTPSFAWEAYWKASSLDAPSVVNVTEPLFYAEVEKQLKSRSLADWKAYLRWHAAHNRAPYLSAAFVKEDFDFFSRHLRGTKEMPPRWKKCVRLVDQNLGEALGQVFVEKTFTGDVKGQALAMVKEIEKAMEADLKQLTWMSNTTRVRALEKLHAMVNKIGYPDRWRDYSALAIVPGDFAGNVQRATEFESRRQLAKIGKPVDRKEWLITPPTVDAYYNPQTNDMNFPAGVLQPPLFDSKMDAAPNYGNTGGTIGHELTHGFDDEGRQFDAKGNLKDWWTKKDAAEFVKRSDCISDQYSQYTVVDEVKINGKLTMGEDVADLGGLILAYNAWKSATAGKKLDSIDGFTPEQRFFIGFAQWDCGEQRPESKRANAINDPHSPQEYRINGVVSNMPEFARAFSCKAGQPMVRQNVCRVW</sequence>
<dbReference type="Gene3D" id="1.10.1380.10">
    <property type="entry name" value="Neutral endopeptidase , domain2"/>
    <property type="match status" value="1"/>
</dbReference>
<dbReference type="GO" id="GO:0046872">
    <property type="term" value="F:metal ion binding"/>
    <property type="evidence" value="ECO:0007669"/>
    <property type="project" value="UniProtKB-KW"/>
</dbReference>
<dbReference type="PRINTS" id="PR00786">
    <property type="entry name" value="NEPRILYSIN"/>
</dbReference>